<protein>
    <submittedName>
        <fullName evidence="1">Uncharacterized protein</fullName>
    </submittedName>
</protein>
<evidence type="ECO:0000313" key="2">
    <source>
        <dbReference type="Proteomes" id="UP000034588"/>
    </source>
</evidence>
<dbReference type="EMBL" id="LCQD01000017">
    <property type="protein sequence ID" value="KKW11510.1"/>
    <property type="molecule type" value="Genomic_DNA"/>
</dbReference>
<name>A0A0G1VYT6_9BACT</name>
<reference evidence="1 2" key="1">
    <citation type="journal article" date="2015" name="Nature">
        <title>rRNA introns, odd ribosomes, and small enigmatic genomes across a large radiation of phyla.</title>
        <authorList>
            <person name="Brown C.T."/>
            <person name="Hug L.A."/>
            <person name="Thomas B.C."/>
            <person name="Sharon I."/>
            <person name="Castelle C.J."/>
            <person name="Singh A."/>
            <person name="Wilkins M.J."/>
            <person name="Williams K.H."/>
            <person name="Banfield J.F."/>
        </authorList>
    </citation>
    <scope>NUCLEOTIDE SEQUENCE [LARGE SCALE GENOMIC DNA]</scope>
</reference>
<dbReference type="Proteomes" id="UP000034588">
    <property type="component" value="Unassembled WGS sequence"/>
</dbReference>
<sequence length="42" mass="5047">MKTVMKPIDPRDRRLLYDPAIKRWRSSVGLWEYIKQVVGMRG</sequence>
<gene>
    <name evidence="1" type="ORF">UY48_C0017G0003</name>
</gene>
<evidence type="ECO:0000313" key="1">
    <source>
        <dbReference type="EMBL" id="KKW11510.1"/>
    </source>
</evidence>
<comment type="caution">
    <text evidence="1">The sequence shown here is derived from an EMBL/GenBank/DDBJ whole genome shotgun (WGS) entry which is preliminary data.</text>
</comment>
<dbReference type="AlphaFoldDB" id="A0A0G1VYT6"/>
<accession>A0A0G1VYT6</accession>
<proteinExistence type="predicted"/>
<organism evidence="1 2">
    <name type="scientific">Candidatus Gottesmanbacteria bacterium GW2011_GWB1_49_7</name>
    <dbReference type="NCBI Taxonomy" id="1618448"/>
    <lineage>
        <taxon>Bacteria</taxon>
        <taxon>Candidatus Gottesmaniibacteriota</taxon>
    </lineage>
</organism>